<dbReference type="OrthoDB" id="2129069at2759"/>
<keyword evidence="5" id="KW-1185">Reference proteome</keyword>
<dbReference type="GO" id="GO:0005739">
    <property type="term" value="C:mitochondrion"/>
    <property type="evidence" value="ECO:0007669"/>
    <property type="project" value="TreeGrafter"/>
</dbReference>
<organism evidence="4 5">
    <name type="scientific">Exidia glandulosa HHB12029</name>
    <dbReference type="NCBI Taxonomy" id="1314781"/>
    <lineage>
        <taxon>Eukaryota</taxon>
        <taxon>Fungi</taxon>
        <taxon>Dikarya</taxon>
        <taxon>Basidiomycota</taxon>
        <taxon>Agaricomycotina</taxon>
        <taxon>Agaricomycetes</taxon>
        <taxon>Auriculariales</taxon>
        <taxon>Exidiaceae</taxon>
        <taxon>Exidia</taxon>
    </lineage>
</organism>
<dbReference type="Proteomes" id="UP000077266">
    <property type="component" value="Unassembled WGS sequence"/>
</dbReference>
<evidence type="ECO:0000256" key="2">
    <source>
        <dbReference type="ARBA" id="ARBA00023054"/>
    </source>
</evidence>
<dbReference type="InterPro" id="IPR010754">
    <property type="entry name" value="OPA3-like"/>
</dbReference>
<dbReference type="FunCoup" id="A0A165FZD5">
    <property type="interactions" value="297"/>
</dbReference>
<dbReference type="PANTHER" id="PTHR12499:SF0">
    <property type="entry name" value="OPTIC ATROPHY 3 PROTEIN"/>
    <property type="match status" value="1"/>
</dbReference>
<comment type="similarity">
    <text evidence="1">Belongs to the OPA3 family.</text>
</comment>
<feature type="region of interest" description="Disordered" evidence="3">
    <location>
        <begin position="167"/>
        <end position="197"/>
    </location>
</feature>
<gene>
    <name evidence="4" type="ORF">EXIGLDRAFT_721071</name>
</gene>
<dbReference type="InParanoid" id="A0A165FZD5"/>
<dbReference type="PANTHER" id="PTHR12499">
    <property type="entry name" value="OPTIC ATROPHY 3 PROTEIN OPA3"/>
    <property type="match status" value="1"/>
</dbReference>
<dbReference type="GO" id="GO:0019216">
    <property type="term" value="P:regulation of lipid metabolic process"/>
    <property type="evidence" value="ECO:0007669"/>
    <property type="project" value="TreeGrafter"/>
</dbReference>
<sequence>MASVKIMTLAIRTIAKPISNSLKSQAKQHPRFRKFCIGLAQNIHRTEMRARLHLLGQDIQAVRPLNEKTAVENGANFIAEGFLFGVATSLIVAEQWRSSRKETRRREGVEDRIDELVNGVGELTGTVDALRAQLVEERERSDQMARVLNTVIQVGLHQALGDFADTPLRVPTLPAPSDAHPPAPPRDTSPPEPESDS</sequence>
<dbReference type="AlphaFoldDB" id="A0A165FZD5"/>
<proteinExistence type="inferred from homology"/>
<evidence type="ECO:0000313" key="4">
    <source>
        <dbReference type="EMBL" id="KZV89754.1"/>
    </source>
</evidence>
<dbReference type="Pfam" id="PF07047">
    <property type="entry name" value="OPA3"/>
    <property type="match status" value="1"/>
</dbReference>
<protein>
    <submittedName>
        <fullName evidence="4">OPA3-domain-containing protein</fullName>
    </submittedName>
</protein>
<name>A0A165FZD5_EXIGL</name>
<evidence type="ECO:0000256" key="3">
    <source>
        <dbReference type="SAM" id="MobiDB-lite"/>
    </source>
</evidence>
<dbReference type="EMBL" id="KV426064">
    <property type="protein sequence ID" value="KZV89754.1"/>
    <property type="molecule type" value="Genomic_DNA"/>
</dbReference>
<accession>A0A165FZD5</accession>
<reference evidence="4 5" key="1">
    <citation type="journal article" date="2016" name="Mol. Biol. Evol.">
        <title>Comparative Genomics of Early-Diverging Mushroom-Forming Fungi Provides Insights into the Origins of Lignocellulose Decay Capabilities.</title>
        <authorList>
            <person name="Nagy L.G."/>
            <person name="Riley R."/>
            <person name="Tritt A."/>
            <person name="Adam C."/>
            <person name="Daum C."/>
            <person name="Floudas D."/>
            <person name="Sun H."/>
            <person name="Yadav J.S."/>
            <person name="Pangilinan J."/>
            <person name="Larsson K.H."/>
            <person name="Matsuura K."/>
            <person name="Barry K."/>
            <person name="Labutti K."/>
            <person name="Kuo R."/>
            <person name="Ohm R.A."/>
            <person name="Bhattacharya S.S."/>
            <person name="Shirouzu T."/>
            <person name="Yoshinaga Y."/>
            <person name="Martin F.M."/>
            <person name="Grigoriev I.V."/>
            <person name="Hibbett D.S."/>
        </authorList>
    </citation>
    <scope>NUCLEOTIDE SEQUENCE [LARGE SCALE GENOMIC DNA]</scope>
    <source>
        <strain evidence="4 5">HHB12029</strain>
    </source>
</reference>
<keyword evidence="2" id="KW-0175">Coiled coil</keyword>
<feature type="compositionally biased region" description="Pro residues" evidence="3">
    <location>
        <begin position="179"/>
        <end position="197"/>
    </location>
</feature>
<evidence type="ECO:0000256" key="1">
    <source>
        <dbReference type="ARBA" id="ARBA00007584"/>
    </source>
</evidence>
<evidence type="ECO:0000313" key="5">
    <source>
        <dbReference type="Proteomes" id="UP000077266"/>
    </source>
</evidence>